<evidence type="ECO:0000313" key="3">
    <source>
        <dbReference type="Proteomes" id="UP000005050"/>
    </source>
</evidence>
<dbReference type="Pfam" id="PF02413">
    <property type="entry name" value="Caudo_TAP"/>
    <property type="match status" value="1"/>
</dbReference>
<dbReference type="AlphaFoldDB" id="H3R9T4"/>
<dbReference type="EMBL" id="CP017581">
    <property type="protein sequence ID" value="ARF51395.1"/>
    <property type="molecule type" value="Genomic_DNA"/>
</dbReference>
<evidence type="ECO:0000313" key="2">
    <source>
        <dbReference type="EMBL" id="EHU01947.1"/>
    </source>
</evidence>
<gene>
    <name evidence="2" type="ORF">CKS_0416</name>
    <name evidence="1" type="ORF">DSJ_20105</name>
</gene>
<evidence type="ECO:0000313" key="1">
    <source>
        <dbReference type="EMBL" id="ARF51395.1"/>
    </source>
</evidence>
<dbReference type="PANTHER" id="PTHR34413:SF2">
    <property type="entry name" value="PROPHAGE TAIL FIBER ASSEMBLY PROTEIN HOMOLOG TFAE-RELATED"/>
    <property type="match status" value="1"/>
</dbReference>
<reference evidence="1 4" key="3">
    <citation type="submission" date="2016-10" db="EMBL/GenBank/DDBJ databases">
        <title>Complete Genome Assembly of Pantoea stewartii subsp. stewartii DC283, a Corn Pathogen.</title>
        <authorList>
            <person name="Duong D.A."/>
            <person name="Stevens A.M."/>
            <person name="Jensen R.V."/>
        </authorList>
    </citation>
    <scope>NUCLEOTIDE SEQUENCE [LARGE SCALE GENOMIC DNA]</scope>
    <source>
        <strain evidence="1 4">DC283</strain>
    </source>
</reference>
<dbReference type="STRING" id="660596.DSJ_20105"/>
<evidence type="ECO:0000313" key="4">
    <source>
        <dbReference type="Proteomes" id="UP000192380"/>
    </source>
</evidence>
<organism evidence="2 3">
    <name type="scientific">Pantoea stewartii subsp. stewartii DC283</name>
    <dbReference type="NCBI Taxonomy" id="660596"/>
    <lineage>
        <taxon>Bacteria</taxon>
        <taxon>Pseudomonadati</taxon>
        <taxon>Pseudomonadota</taxon>
        <taxon>Gammaproteobacteria</taxon>
        <taxon>Enterobacterales</taxon>
        <taxon>Erwiniaceae</taxon>
        <taxon>Pantoea</taxon>
    </lineage>
</organism>
<dbReference type="OrthoDB" id="8596093at2"/>
<proteinExistence type="predicted"/>
<dbReference type="Proteomes" id="UP000192380">
    <property type="component" value="Chromosome"/>
</dbReference>
<dbReference type="PANTHER" id="PTHR34413">
    <property type="entry name" value="PROPHAGE TAIL FIBER ASSEMBLY PROTEIN HOMOLOG TFAE-RELATED-RELATED"/>
    <property type="match status" value="1"/>
</dbReference>
<protein>
    <submittedName>
        <fullName evidence="1">Phage tail protein</fullName>
    </submittedName>
    <submittedName>
        <fullName evidence="2">Tail fiber assembly protein</fullName>
    </submittedName>
</protein>
<keyword evidence="4" id="KW-1185">Reference proteome</keyword>
<name>H3R9T4_PANSE</name>
<dbReference type="InterPro" id="IPR003458">
    <property type="entry name" value="Phage_T4_Gp38_tail_assem"/>
</dbReference>
<dbReference type="KEGG" id="pstw:DSJ_20105"/>
<sequence>MTFEMSDKAQTLKIYNLRPDTQEFIGRSDCYIPAHTGLPANCTLTPPPDIPAGSAAVYHASQDKWSLVADHRGKTVYSILDGSSQLITSLGDLPQGTVSTEPEEKYMKWNGSAWVHDADAQKAAFQEKARAQRQRLLTAANAVTADWRTELQLDVITDEDKVSLIKWMAYIKALKTLDFSLVNDEAGYNAIVWPDKP</sequence>
<accession>H3R9T4</accession>
<dbReference type="Proteomes" id="UP000005050">
    <property type="component" value="Unassembled WGS sequence"/>
</dbReference>
<reference evidence="2" key="2">
    <citation type="submission" date="2012-01" db="EMBL/GenBank/DDBJ databases">
        <authorList>
            <person name="Biehl B.S."/>
            <person name="Ding Y."/>
            <person name="Dugan-Rocha S.P."/>
            <person name="Gibbs R.A."/>
            <person name="Glasner J.D."/>
            <person name="Kovar C."/>
            <person name="Muzny D.M."/>
            <person name="Neeno-Eckwall E.C."/>
            <person name="Perna N.T."/>
            <person name="Qin X."/>
            <person name="von Bodman S.B."/>
            <person name="Weinstock G.M."/>
        </authorList>
    </citation>
    <scope>NUCLEOTIDE SEQUENCE</scope>
    <source>
        <strain evidence="2">DC283</strain>
    </source>
</reference>
<dbReference type="EMBL" id="AHIE01000002">
    <property type="protein sequence ID" value="EHU01947.1"/>
    <property type="molecule type" value="Genomic_DNA"/>
</dbReference>
<dbReference type="InterPro" id="IPR051220">
    <property type="entry name" value="TFA_Chaperone"/>
</dbReference>
<reference evidence="2 3" key="1">
    <citation type="journal article" date="2012" name="Mol. Microbiol.">
        <title>The genetic and structural basis of two distinct terminal side branch residues in stewartan and amylovoran exopolysaccharides and their potential role in host adaptation.</title>
        <authorList>
            <person name="Wang X."/>
            <person name="Yang F."/>
            <person name="von Bodman S.B."/>
        </authorList>
    </citation>
    <scope>NUCLEOTIDE SEQUENCE [LARGE SCALE GENOMIC DNA]</scope>
    <source>
        <strain evidence="2 3">DC283</strain>
    </source>
</reference>
<dbReference type="PATRIC" id="fig|660596.6.peg.653"/>